<accession>A0A4T0WYG0</accession>
<protein>
    <recommendedName>
        <fullName evidence="5">Deacetylase sirtuin-type domain-containing protein</fullName>
    </recommendedName>
</protein>
<evidence type="ECO:0000256" key="3">
    <source>
        <dbReference type="ARBA" id="ARBA00023027"/>
    </source>
</evidence>
<dbReference type="GO" id="GO:0070403">
    <property type="term" value="F:NAD+ binding"/>
    <property type="evidence" value="ECO:0007669"/>
    <property type="project" value="InterPro"/>
</dbReference>
<evidence type="ECO:0000256" key="1">
    <source>
        <dbReference type="ARBA" id="ARBA00006924"/>
    </source>
</evidence>
<dbReference type="Pfam" id="PF02146">
    <property type="entry name" value="SIR2"/>
    <property type="match status" value="1"/>
</dbReference>
<dbReference type="STRING" id="52247.A0A4T0WYG0"/>
<keyword evidence="3" id="KW-0520">NAD</keyword>
<feature type="domain" description="Deacetylase sirtuin-type" evidence="5">
    <location>
        <begin position="118"/>
        <end position="480"/>
    </location>
</feature>
<gene>
    <name evidence="6" type="ORF">CANINC_004005</name>
</gene>
<comment type="caution">
    <text evidence="6">The sequence shown here is derived from an EMBL/GenBank/DDBJ whole genome shotgun (WGS) entry which is preliminary data.</text>
</comment>
<dbReference type="PANTHER" id="PTHR11085">
    <property type="entry name" value="NAD-DEPENDENT PROTEIN DEACYLASE SIRTUIN-5, MITOCHONDRIAL-RELATED"/>
    <property type="match status" value="1"/>
</dbReference>
<sequence>MSTRMQTRSMTVKVEEATNVVEPYSIIDDSPRRMVVKPKKQHRKVLTRKKAQSFETKKTNLKKVNTKKRLLTEDNNKKSLPMLNFDKSRLLPTEELRGKLEMFLGEHEDGLKYLTYDEFICETFVQEEILNHIKKSRKIIVITGAGISCNAGIPDFRSSEGLYNKNIGMLKGKDMFDISIFRNYDSIKMFNKFIQDLYFQVKDCQPTSTHEFIKTLNDTNKLIKCYTQNIDGIERKLGLKTQFDSESWKENNVIQLHGDLHELCCNLCHEKYSWTEFYDENGEFSNKFDVKNDLVSETDVEAEEEGDGYDSDLMILSQGSTTSECSEGTTFSNNRGINDYESDIENDNTVGMIECPKCIKKYHERVSKGKRSLESSIGIIRPNIVLYGEEHPYSEKFGVNISKDLKKKPSLLLVFGTSLKVTGVKKIVREMSKKVHENGGIVVLINREAVSNSQWKNYIDYQIVSDCDAFCEFITQKMSL</sequence>
<evidence type="ECO:0000259" key="5">
    <source>
        <dbReference type="PROSITE" id="PS50305"/>
    </source>
</evidence>
<evidence type="ECO:0000256" key="4">
    <source>
        <dbReference type="PROSITE-ProRule" id="PRU00236"/>
    </source>
</evidence>
<dbReference type="Gene3D" id="3.40.50.1220">
    <property type="entry name" value="TPP-binding domain"/>
    <property type="match status" value="1"/>
</dbReference>
<dbReference type="InterPro" id="IPR026590">
    <property type="entry name" value="Ssirtuin_cat_dom"/>
</dbReference>
<feature type="active site" description="Proton acceptor" evidence="4">
    <location>
        <position position="257"/>
    </location>
</feature>
<dbReference type="AlphaFoldDB" id="A0A4T0WYG0"/>
<dbReference type="GO" id="GO:0017136">
    <property type="term" value="F:histone deacetylase activity, NAD-dependent"/>
    <property type="evidence" value="ECO:0007669"/>
    <property type="project" value="TreeGrafter"/>
</dbReference>
<dbReference type="InterPro" id="IPR003000">
    <property type="entry name" value="Sirtuin"/>
</dbReference>
<keyword evidence="4" id="KW-0479">Metal-binding</keyword>
<feature type="binding site" evidence="4">
    <location>
        <position position="265"/>
    </location>
    <ligand>
        <name>Zn(2+)</name>
        <dbReference type="ChEBI" id="CHEBI:29105"/>
    </ligand>
</feature>
<feature type="binding site" evidence="4">
    <location>
        <position position="355"/>
    </location>
    <ligand>
        <name>Zn(2+)</name>
        <dbReference type="ChEBI" id="CHEBI:29105"/>
    </ligand>
</feature>
<keyword evidence="4" id="KW-0862">Zinc</keyword>
<keyword evidence="2" id="KW-0808">Transferase</keyword>
<dbReference type="OrthoDB" id="2919105at2759"/>
<dbReference type="InterPro" id="IPR029035">
    <property type="entry name" value="DHS-like_NAD/FAD-binding_dom"/>
</dbReference>
<evidence type="ECO:0000313" key="7">
    <source>
        <dbReference type="Proteomes" id="UP000307173"/>
    </source>
</evidence>
<dbReference type="SUPFAM" id="SSF52467">
    <property type="entry name" value="DHS-like NAD/FAD-binding domain"/>
    <property type="match status" value="1"/>
</dbReference>
<dbReference type="InterPro" id="IPR050134">
    <property type="entry name" value="NAD-dep_sirtuin_deacylases"/>
</dbReference>
<dbReference type="PROSITE" id="PS50305">
    <property type="entry name" value="SIRTUIN"/>
    <property type="match status" value="1"/>
</dbReference>
<reference evidence="6 7" key="1">
    <citation type="journal article" date="2019" name="Front. Genet.">
        <title>Whole-Genome Sequencing of the Opportunistic Yeast Pathogen Candida inconspicua Uncovers Its Hybrid Origin.</title>
        <authorList>
            <person name="Mixao V."/>
            <person name="Hansen A.P."/>
            <person name="Saus E."/>
            <person name="Boekhout T."/>
            <person name="Lass-Florl C."/>
            <person name="Gabaldon T."/>
        </authorList>
    </citation>
    <scope>NUCLEOTIDE SEQUENCE [LARGE SCALE GENOMIC DNA]</scope>
    <source>
        <strain evidence="6 7">CBS 180</strain>
    </source>
</reference>
<keyword evidence="7" id="KW-1185">Reference proteome</keyword>
<feature type="binding site" evidence="4">
    <location>
        <position position="268"/>
    </location>
    <ligand>
        <name>Zn(2+)</name>
        <dbReference type="ChEBI" id="CHEBI:29105"/>
    </ligand>
</feature>
<dbReference type="GO" id="GO:0046872">
    <property type="term" value="F:metal ion binding"/>
    <property type="evidence" value="ECO:0007669"/>
    <property type="project" value="UniProtKB-KW"/>
</dbReference>
<proteinExistence type="inferred from homology"/>
<dbReference type="Proteomes" id="UP000307173">
    <property type="component" value="Unassembled WGS sequence"/>
</dbReference>
<dbReference type="GO" id="GO:0005634">
    <property type="term" value="C:nucleus"/>
    <property type="evidence" value="ECO:0007669"/>
    <property type="project" value="TreeGrafter"/>
</dbReference>
<dbReference type="PANTHER" id="PTHR11085:SF8">
    <property type="entry name" value="NAD-DEPENDENT HISTONE DEACETYLASE HST3"/>
    <property type="match status" value="1"/>
</dbReference>
<dbReference type="EMBL" id="SELW01000624">
    <property type="protein sequence ID" value="TID17639.1"/>
    <property type="molecule type" value="Genomic_DNA"/>
</dbReference>
<evidence type="ECO:0000256" key="2">
    <source>
        <dbReference type="ARBA" id="ARBA00022679"/>
    </source>
</evidence>
<comment type="similarity">
    <text evidence="1">Belongs to the sirtuin family. Class I subfamily.</text>
</comment>
<feature type="binding site" evidence="4">
    <location>
        <position position="358"/>
    </location>
    <ligand>
        <name>Zn(2+)</name>
        <dbReference type="ChEBI" id="CHEBI:29105"/>
    </ligand>
</feature>
<name>A0A4T0WYG0_9ASCO</name>
<organism evidence="6 7">
    <name type="scientific">Pichia inconspicua</name>
    <dbReference type="NCBI Taxonomy" id="52247"/>
    <lineage>
        <taxon>Eukaryota</taxon>
        <taxon>Fungi</taxon>
        <taxon>Dikarya</taxon>
        <taxon>Ascomycota</taxon>
        <taxon>Saccharomycotina</taxon>
        <taxon>Pichiomycetes</taxon>
        <taxon>Pichiales</taxon>
        <taxon>Pichiaceae</taxon>
        <taxon>Pichia</taxon>
    </lineage>
</organism>
<evidence type="ECO:0000313" key="6">
    <source>
        <dbReference type="EMBL" id="TID17639.1"/>
    </source>
</evidence>